<evidence type="ECO:0000256" key="1">
    <source>
        <dbReference type="ARBA" id="ARBA00022741"/>
    </source>
</evidence>
<reference evidence="8" key="2">
    <citation type="submission" date="2012-03" db="EMBL/GenBank/DDBJ databases">
        <title>The complete genome sequence of the pioneer microbe on fresh volcanic deposit, Leptospirillum ferrooxidans strain C2-3.</title>
        <authorList>
            <person name="Fujimura R."/>
            <person name="Sato Y."/>
            <person name="Nishizawa T."/>
            <person name="Nanba K."/>
            <person name="Oshima K."/>
            <person name="Hattori M."/>
            <person name="Kamijo T."/>
            <person name="Ohta H."/>
        </authorList>
    </citation>
    <scope>NUCLEOTIDE SEQUENCE [LARGE SCALE GENOMIC DNA]</scope>
    <source>
        <strain evidence="8">C2-3</strain>
    </source>
</reference>
<sequence length="359" mass="40088">MTSEFIGQAASLKKLQELLVRVAKSNSTLLITGESGTGKERVARMVHGMSSRQNHPFIPVNCGAIPEGLIESELFGHEKGSFTGALSQRPGRFELAEGGTLFLDEIGELPLSLQVKLLRVLQERTYERVGSATQRKADIRILAATHRNLEQMVATGQFREDLYYRISVIPVEIPPLRQRTEDIPLLVDYFVSRWVREERGEPVRFSIPVMDIFCRYPWPGNIRELENLVERFLVLKAGEMVHPEDLPEKFSHAAACLEEQPEEFSVSSEALKGALIPSVSSGGDMASAFGEIISNTVEHIDLSNMLAEIERDLIQKALERFGGNKTKASEFLGMNRTTLIEKLKRLRLGGPPDLSEMDG</sequence>
<evidence type="ECO:0000259" key="6">
    <source>
        <dbReference type="PROSITE" id="PS50045"/>
    </source>
</evidence>
<evidence type="ECO:0000313" key="8">
    <source>
        <dbReference type="Proteomes" id="UP000007382"/>
    </source>
</evidence>
<gene>
    <name evidence="7" type="ordered locus">LFE_0263</name>
</gene>
<dbReference type="InterPro" id="IPR025943">
    <property type="entry name" value="Sigma_54_int_dom_ATP-bd_2"/>
</dbReference>
<organism evidence="7 8">
    <name type="scientific">Leptospirillum ferrooxidans (strain C2-3)</name>
    <dbReference type="NCBI Taxonomy" id="1162668"/>
    <lineage>
        <taxon>Bacteria</taxon>
        <taxon>Pseudomonadati</taxon>
        <taxon>Nitrospirota</taxon>
        <taxon>Nitrospiria</taxon>
        <taxon>Nitrospirales</taxon>
        <taxon>Nitrospiraceae</taxon>
        <taxon>Leptospirillum</taxon>
    </lineage>
</organism>
<dbReference type="InterPro" id="IPR002197">
    <property type="entry name" value="HTH_Fis"/>
</dbReference>
<dbReference type="HOGENOM" id="CLU_000445_0_7_0"/>
<dbReference type="FunFam" id="3.40.50.300:FF:000006">
    <property type="entry name" value="DNA-binding transcriptional regulator NtrC"/>
    <property type="match status" value="1"/>
</dbReference>
<dbReference type="RefSeq" id="WP_014448478.1">
    <property type="nucleotide sequence ID" value="NC_017094.1"/>
</dbReference>
<evidence type="ECO:0000256" key="4">
    <source>
        <dbReference type="ARBA" id="ARBA00023125"/>
    </source>
</evidence>
<dbReference type="SUPFAM" id="SSF46689">
    <property type="entry name" value="Homeodomain-like"/>
    <property type="match status" value="1"/>
</dbReference>
<dbReference type="PROSITE" id="PS50045">
    <property type="entry name" value="SIGMA54_INTERACT_4"/>
    <property type="match status" value="1"/>
</dbReference>
<evidence type="ECO:0000313" key="7">
    <source>
        <dbReference type="EMBL" id="BAM05985.1"/>
    </source>
</evidence>
<dbReference type="AlphaFoldDB" id="I0IL36"/>
<dbReference type="GO" id="GO:0006355">
    <property type="term" value="P:regulation of DNA-templated transcription"/>
    <property type="evidence" value="ECO:0007669"/>
    <property type="project" value="InterPro"/>
</dbReference>
<dbReference type="InterPro" id="IPR003593">
    <property type="entry name" value="AAA+_ATPase"/>
</dbReference>
<keyword evidence="3" id="KW-0805">Transcription regulation</keyword>
<dbReference type="Pfam" id="PF25601">
    <property type="entry name" value="AAA_lid_14"/>
    <property type="match status" value="1"/>
</dbReference>
<dbReference type="Gene3D" id="1.10.8.60">
    <property type="match status" value="1"/>
</dbReference>
<dbReference type="PROSITE" id="PS00688">
    <property type="entry name" value="SIGMA54_INTERACT_3"/>
    <property type="match status" value="1"/>
</dbReference>
<evidence type="ECO:0000256" key="2">
    <source>
        <dbReference type="ARBA" id="ARBA00022840"/>
    </source>
</evidence>
<proteinExistence type="predicted"/>
<dbReference type="InterPro" id="IPR027417">
    <property type="entry name" value="P-loop_NTPase"/>
</dbReference>
<dbReference type="PANTHER" id="PTHR32071:SF117">
    <property type="entry name" value="PTS-DEPENDENT DIHYDROXYACETONE KINASE OPERON REGULATORY PROTEIN-RELATED"/>
    <property type="match status" value="1"/>
</dbReference>
<dbReference type="STRING" id="1162668.LFE_0263"/>
<keyword evidence="5" id="KW-0804">Transcription</keyword>
<dbReference type="PRINTS" id="PR01590">
    <property type="entry name" value="HTHFIS"/>
</dbReference>
<dbReference type="CDD" id="cd00009">
    <property type="entry name" value="AAA"/>
    <property type="match status" value="1"/>
</dbReference>
<dbReference type="PROSITE" id="PS00675">
    <property type="entry name" value="SIGMA54_INTERACT_1"/>
    <property type="match status" value="1"/>
</dbReference>
<dbReference type="InterPro" id="IPR002078">
    <property type="entry name" value="Sigma_54_int"/>
</dbReference>
<protein>
    <submittedName>
        <fullName evidence="7">Putative sigma-54 specific transcriptional regulator</fullName>
    </submittedName>
</protein>
<dbReference type="InterPro" id="IPR025662">
    <property type="entry name" value="Sigma_54_int_dom_ATP-bd_1"/>
</dbReference>
<dbReference type="EMBL" id="AP012342">
    <property type="protein sequence ID" value="BAM05985.1"/>
    <property type="molecule type" value="Genomic_DNA"/>
</dbReference>
<feature type="domain" description="Sigma-54 factor interaction" evidence="6">
    <location>
        <begin position="5"/>
        <end position="234"/>
    </location>
</feature>
<keyword evidence="2" id="KW-0067">ATP-binding</keyword>
<dbReference type="GO" id="GO:0043565">
    <property type="term" value="F:sequence-specific DNA binding"/>
    <property type="evidence" value="ECO:0007669"/>
    <property type="project" value="InterPro"/>
</dbReference>
<reference evidence="7 8" key="1">
    <citation type="journal article" date="2012" name="J. Bacteriol.">
        <title>Complete Genome Sequence of Leptospirillum ferrooxidans Strain C2-3, Isolated from a Fresh Volcanic Ash Deposit on the Island of Miyake, Japan.</title>
        <authorList>
            <person name="Fujimura R."/>
            <person name="Sato Y."/>
            <person name="Nishizawa T."/>
            <person name="Oshima K."/>
            <person name="Kim S.-W."/>
            <person name="Hattori M."/>
            <person name="Kamijo T."/>
            <person name="Ohta H."/>
        </authorList>
    </citation>
    <scope>NUCLEOTIDE SEQUENCE [LARGE SCALE GENOMIC DNA]</scope>
    <source>
        <strain evidence="7 8">C2-3</strain>
    </source>
</reference>
<keyword evidence="1" id="KW-0547">Nucleotide-binding</keyword>
<dbReference type="Pfam" id="PF00158">
    <property type="entry name" value="Sigma54_activat"/>
    <property type="match status" value="1"/>
</dbReference>
<dbReference type="InterPro" id="IPR025944">
    <property type="entry name" value="Sigma_54_int_dom_CS"/>
</dbReference>
<dbReference type="eggNOG" id="COG2204">
    <property type="taxonomic scope" value="Bacteria"/>
</dbReference>
<dbReference type="PATRIC" id="fig|1162668.3.peg.304"/>
<dbReference type="SUPFAM" id="SSF52540">
    <property type="entry name" value="P-loop containing nucleoside triphosphate hydrolases"/>
    <property type="match status" value="1"/>
</dbReference>
<dbReference type="InterPro" id="IPR058031">
    <property type="entry name" value="AAA_lid_NorR"/>
</dbReference>
<dbReference type="PANTHER" id="PTHR32071">
    <property type="entry name" value="TRANSCRIPTIONAL REGULATORY PROTEIN"/>
    <property type="match status" value="1"/>
</dbReference>
<dbReference type="Gene3D" id="1.10.10.60">
    <property type="entry name" value="Homeodomain-like"/>
    <property type="match status" value="1"/>
</dbReference>
<accession>I0IL36</accession>
<dbReference type="GO" id="GO:0005524">
    <property type="term" value="F:ATP binding"/>
    <property type="evidence" value="ECO:0007669"/>
    <property type="project" value="UniProtKB-KW"/>
</dbReference>
<dbReference type="InterPro" id="IPR009057">
    <property type="entry name" value="Homeodomain-like_sf"/>
</dbReference>
<dbReference type="Pfam" id="PF02954">
    <property type="entry name" value="HTH_8"/>
    <property type="match status" value="1"/>
</dbReference>
<dbReference type="Proteomes" id="UP000007382">
    <property type="component" value="Chromosome"/>
</dbReference>
<dbReference type="OrthoDB" id="9804019at2"/>
<name>I0IL36_LEPFC</name>
<dbReference type="Gene3D" id="3.40.50.300">
    <property type="entry name" value="P-loop containing nucleotide triphosphate hydrolases"/>
    <property type="match status" value="1"/>
</dbReference>
<evidence type="ECO:0000256" key="5">
    <source>
        <dbReference type="ARBA" id="ARBA00023163"/>
    </source>
</evidence>
<keyword evidence="4" id="KW-0238">DNA-binding</keyword>
<evidence type="ECO:0000256" key="3">
    <source>
        <dbReference type="ARBA" id="ARBA00023015"/>
    </source>
</evidence>
<dbReference type="PROSITE" id="PS00676">
    <property type="entry name" value="SIGMA54_INTERACT_2"/>
    <property type="match status" value="1"/>
</dbReference>
<keyword evidence="8" id="KW-1185">Reference proteome</keyword>
<dbReference type="KEGG" id="lfc:LFE_0263"/>
<dbReference type="SMART" id="SM00382">
    <property type="entry name" value="AAA"/>
    <property type="match status" value="1"/>
</dbReference>